<accession>A0AAN9VT57</accession>
<evidence type="ECO:0000256" key="5">
    <source>
        <dbReference type="SAM" id="SignalP"/>
    </source>
</evidence>
<dbReference type="InterPro" id="IPR051663">
    <property type="entry name" value="CLec_Tetranectin-domain"/>
</dbReference>
<evidence type="ECO:0000313" key="7">
    <source>
        <dbReference type="EMBL" id="KAK7871054.1"/>
    </source>
</evidence>
<evidence type="ECO:0000256" key="4">
    <source>
        <dbReference type="ARBA" id="ARBA00022734"/>
    </source>
</evidence>
<keyword evidence="2" id="KW-0964">Secreted</keyword>
<feature type="chain" id="PRO_5042844227" description="C-type lectin domain-containing protein" evidence="5">
    <location>
        <begin position="23"/>
        <end position="250"/>
    </location>
</feature>
<dbReference type="Pfam" id="PF00059">
    <property type="entry name" value="Lectin_C"/>
    <property type="match status" value="1"/>
</dbReference>
<comment type="subcellular location">
    <subcellularLocation>
        <location evidence="1">Secreted</location>
    </subcellularLocation>
</comment>
<dbReference type="GO" id="GO:0008083">
    <property type="term" value="F:growth factor activity"/>
    <property type="evidence" value="ECO:0007669"/>
    <property type="project" value="TreeGrafter"/>
</dbReference>
<gene>
    <name evidence="7" type="ORF">R5R35_007256</name>
</gene>
<evidence type="ECO:0000313" key="8">
    <source>
        <dbReference type="Proteomes" id="UP001378592"/>
    </source>
</evidence>
<dbReference type="PANTHER" id="PTHR22799">
    <property type="entry name" value="TETRANECTIN-RELATED"/>
    <property type="match status" value="1"/>
</dbReference>
<dbReference type="InterPro" id="IPR001304">
    <property type="entry name" value="C-type_lectin-like"/>
</dbReference>
<name>A0AAN9VT57_9ORTH</name>
<dbReference type="AlphaFoldDB" id="A0AAN9VT57"/>
<dbReference type="SMART" id="SM00034">
    <property type="entry name" value="CLECT"/>
    <property type="match status" value="1"/>
</dbReference>
<feature type="domain" description="C-type lectin" evidence="6">
    <location>
        <begin position="129"/>
        <end position="247"/>
    </location>
</feature>
<keyword evidence="3 5" id="KW-0732">Signal</keyword>
<evidence type="ECO:0000256" key="3">
    <source>
        <dbReference type="ARBA" id="ARBA00022729"/>
    </source>
</evidence>
<comment type="caution">
    <text evidence="7">The sequence shown here is derived from an EMBL/GenBank/DDBJ whole genome shotgun (WGS) entry which is preliminary data.</text>
</comment>
<feature type="signal peptide" evidence="5">
    <location>
        <begin position="1"/>
        <end position="22"/>
    </location>
</feature>
<dbReference type="PROSITE" id="PS50041">
    <property type="entry name" value="C_TYPE_LECTIN_2"/>
    <property type="match status" value="1"/>
</dbReference>
<dbReference type="InterPro" id="IPR016187">
    <property type="entry name" value="CTDL_fold"/>
</dbReference>
<organism evidence="7 8">
    <name type="scientific">Gryllus longicercus</name>
    <dbReference type="NCBI Taxonomy" id="2509291"/>
    <lineage>
        <taxon>Eukaryota</taxon>
        <taxon>Metazoa</taxon>
        <taxon>Ecdysozoa</taxon>
        <taxon>Arthropoda</taxon>
        <taxon>Hexapoda</taxon>
        <taxon>Insecta</taxon>
        <taxon>Pterygota</taxon>
        <taxon>Neoptera</taxon>
        <taxon>Polyneoptera</taxon>
        <taxon>Orthoptera</taxon>
        <taxon>Ensifera</taxon>
        <taxon>Gryllidea</taxon>
        <taxon>Grylloidea</taxon>
        <taxon>Gryllidae</taxon>
        <taxon>Gryllinae</taxon>
        <taxon>Gryllus</taxon>
    </lineage>
</organism>
<keyword evidence="4" id="KW-0430">Lectin</keyword>
<dbReference type="Gene3D" id="3.10.100.10">
    <property type="entry name" value="Mannose-Binding Protein A, subunit A"/>
    <property type="match status" value="1"/>
</dbReference>
<dbReference type="PANTHER" id="PTHR22799:SF1">
    <property type="entry name" value="C-TYPE LECTIN DOMAIN FAMILY 11 MEMBER A"/>
    <property type="match status" value="1"/>
</dbReference>
<evidence type="ECO:0000259" key="6">
    <source>
        <dbReference type="PROSITE" id="PS50041"/>
    </source>
</evidence>
<dbReference type="GO" id="GO:0030246">
    <property type="term" value="F:carbohydrate binding"/>
    <property type="evidence" value="ECO:0007669"/>
    <property type="project" value="UniProtKB-KW"/>
</dbReference>
<keyword evidence="8" id="KW-1185">Reference proteome</keyword>
<evidence type="ECO:0000256" key="1">
    <source>
        <dbReference type="ARBA" id="ARBA00004613"/>
    </source>
</evidence>
<dbReference type="SUPFAM" id="SSF56436">
    <property type="entry name" value="C-type lectin-like"/>
    <property type="match status" value="1"/>
</dbReference>
<dbReference type="GO" id="GO:0005615">
    <property type="term" value="C:extracellular space"/>
    <property type="evidence" value="ECO:0007669"/>
    <property type="project" value="TreeGrafter"/>
</dbReference>
<evidence type="ECO:0000256" key="2">
    <source>
        <dbReference type="ARBA" id="ARBA00022525"/>
    </source>
</evidence>
<sequence length="250" mass="26574">MSRSFLPMALLLLAASTPLATQRKCAAMEELALAVVSSANSTGHRRLSARLEQPLRRQEWKLDVRVGASACGGGSGGQSGGGCDIPRQWLVLTLDGPSSGHLLDSSPAPAPAPAPAPPGYLTLPGLGHYRAHPTALTRDDASALCRKEGGALVVPTSRHEVDLIFRHFFPFNSTDTAEYDRMWHGATDLVQEGKFVTDDGVPLEDVGYAVFNSGQPNGGTGENCVTIFKDKTLWDTGCNFKLSAICKVSL</sequence>
<protein>
    <recommendedName>
        <fullName evidence="6">C-type lectin domain-containing protein</fullName>
    </recommendedName>
</protein>
<dbReference type="CDD" id="cd00037">
    <property type="entry name" value="CLECT"/>
    <property type="match status" value="1"/>
</dbReference>
<dbReference type="Proteomes" id="UP001378592">
    <property type="component" value="Unassembled WGS sequence"/>
</dbReference>
<dbReference type="InterPro" id="IPR016186">
    <property type="entry name" value="C-type_lectin-like/link_sf"/>
</dbReference>
<dbReference type="EMBL" id="JAZDUA010000046">
    <property type="protein sequence ID" value="KAK7871054.1"/>
    <property type="molecule type" value="Genomic_DNA"/>
</dbReference>
<reference evidence="7 8" key="1">
    <citation type="submission" date="2024-03" db="EMBL/GenBank/DDBJ databases">
        <title>The genome assembly and annotation of the cricket Gryllus longicercus Weissman &amp; Gray.</title>
        <authorList>
            <person name="Szrajer S."/>
            <person name="Gray D."/>
            <person name="Ylla G."/>
        </authorList>
    </citation>
    <scope>NUCLEOTIDE SEQUENCE [LARGE SCALE GENOMIC DNA]</scope>
    <source>
        <strain evidence="7">DAG 2021-001</strain>
        <tissue evidence="7">Whole body minus gut</tissue>
    </source>
</reference>
<proteinExistence type="predicted"/>